<evidence type="ECO:0000256" key="8">
    <source>
        <dbReference type="ARBA" id="ARBA00023163"/>
    </source>
</evidence>
<feature type="region of interest" description="Disordered" evidence="11">
    <location>
        <begin position="227"/>
        <end position="248"/>
    </location>
</feature>
<dbReference type="FunFam" id="3.30.160.60:FF:000193">
    <property type="entry name" value="Zinc finger protein 300"/>
    <property type="match status" value="1"/>
</dbReference>
<dbReference type="PROSITE" id="PS50157">
    <property type="entry name" value="ZINC_FINGER_C2H2_2"/>
    <property type="match status" value="2"/>
</dbReference>
<dbReference type="GO" id="GO:0005667">
    <property type="term" value="C:transcription regulator complex"/>
    <property type="evidence" value="ECO:0007669"/>
    <property type="project" value="TreeGrafter"/>
</dbReference>
<dbReference type="GO" id="GO:0031519">
    <property type="term" value="C:PcG protein complex"/>
    <property type="evidence" value="ECO:0007669"/>
    <property type="project" value="TreeGrafter"/>
</dbReference>
<dbReference type="PANTHER" id="PTHR14003:SF19">
    <property type="entry name" value="YY2 TRANSCRIPTION FACTOR"/>
    <property type="match status" value="1"/>
</dbReference>
<dbReference type="GO" id="GO:0000978">
    <property type="term" value="F:RNA polymerase II cis-regulatory region sequence-specific DNA binding"/>
    <property type="evidence" value="ECO:0007669"/>
    <property type="project" value="TreeGrafter"/>
</dbReference>
<dbReference type="AlphaFoldDB" id="A0A9P3GLN3"/>
<evidence type="ECO:0000256" key="6">
    <source>
        <dbReference type="ARBA" id="ARBA00022833"/>
    </source>
</evidence>
<evidence type="ECO:0000313" key="14">
    <source>
        <dbReference type="Proteomes" id="UP000703269"/>
    </source>
</evidence>
<dbReference type="InterPro" id="IPR013087">
    <property type="entry name" value="Znf_C2H2_type"/>
</dbReference>
<keyword evidence="6" id="KW-0862">Zinc</keyword>
<evidence type="ECO:0000256" key="5">
    <source>
        <dbReference type="ARBA" id="ARBA00022771"/>
    </source>
</evidence>
<dbReference type="OrthoDB" id="6077919at2759"/>
<keyword evidence="8" id="KW-0804">Transcription</keyword>
<proteinExistence type="inferred from homology"/>
<feature type="region of interest" description="Disordered" evidence="11">
    <location>
        <begin position="187"/>
        <end position="208"/>
    </location>
</feature>
<evidence type="ECO:0000256" key="7">
    <source>
        <dbReference type="ARBA" id="ARBA00023015"/>
    </source>
</evidence>
<comment type="subcellular location">
    <subcellularLocation>
        <location evidence="1">Nucleus</location>
    </subcellularLocation>
</comment>
<name>A0A9P3GLN3_9APHY</name>
<feature type="compositionally biased region" description="Pro residues" evidence="11">
    <location>
        <begin position="57"/>
        <end position="68"/>
    </location>
</feature>
<keyword evidence="5 10" id="KW-0863">Zinc-finger</keyword>
<dbReference type="GO" id="GO:0000981">
    <property type="term" value="F:DNA-binding transcription factor activity, RNA polymerase II-specific"/>
    <property type="evidence" value="ECO:0007669"/>
    <property type="project" value="UniProtKB-ARBA"/>
</dbReference>
<dbReference type="FunFam" id="3.30.160.60:FF:000125">
    <property type="entry name" value="Putative zinc finger protein 143"/>
    <property type="match status" value="1"/>
</dbReference>
<feature type="domain" description="C2H2-type" evidence="12">
    <location>
        <begin position="92"/>
        <end position="119"/>
    </location>
</feature>
<organism evidence="13 14">
    <name type="scientific">Phanerochaete sordida</name>
    <dbReference type="NCBI Taxonomy" id="48140"/>
    <lineage>
        <taxon>Eukaryota</taxon>
        <taxon>Fungi</taxon>
        <taxon>Dikarya</taxon>
        <taxon>Basidiomycota</taxon>
        <taxon>Agaricomycotina</taxon>
        <taxon>Agaricomycetes</taxon>
        <taxon>Polyporales</taxon>
        <taxon>Phanerochaetaceae</taxon>
        <taxon>Phanerochaete</taxon>
    </lineage>
</organism>
<evidence type="ECO:0000256" key="9">
    <source>
        <dbReference type="ARBA" id="ARBA00023242"/>
    </source>
</evidence>
<dbReference type="PROSITE" id="PS00028">
    <property type="entry name" value="ZINC_FINGER_C2H2_1"/>
    <property type="match status" value="2"/>
</dbReference>
<dbReference type="Proteomes" id="UP000703269">
    <property type="component" value="Unassembled WGS sequence"/>
</dbReference>
<dbReference type="Pfam" id="PF00096">
    <property type="entry name" value="zf-C2H2"/>
    <property type="match status" value="2"/>
</dbReference>
<dbReference type="SMART" id="SM00355">
    <property type="entry name" value="ZnF_C2H2"/>
    <property type="match status" value="2"/>
</dbReference>
<keyword evidence="7" id="KW-0805">Transcription regulation</keyword>
<dbReference type="InterPro" id="IPR036236">
    <property type="entry name" value="Znf_C2H2_sf"/>
</dbReference>
<evidence type="ECO:0000256" key="10">
    <source>
        <dbReference type="PROSITE-ProRule" id="PRU00042"/>
    </source>
</evidence>
<feature type="compositionally biased region" description="Pro residues" evidence="11">
    <location>
        <begin position="36"/>
        <end position="48"/>
    </location>
</feature>
<keyword evidence="14" id="KW-1185">Reference proteome</keyword>
<evidence type="ECO:0000313" key="13">
    <source>
        <dbReference type="EMBL" id="GJE97223.1"/>
    </source>
</evidence>
<evidence type="ECO:0000256" key="4">
    <source>
        <dbReference type="ARBA" id="ARBA00022737"/>
    </source>
</evidence>
<dbReference type="PANTHER" id="PTHR14003">
    <property type="entry name" value="TRANSCRIPTIONAL REPRESSOR PROTEIN YY"/>
    <property type="match status" value="1"/>
</dbReference>
<evidence type="ECO:0000256" key="3">
    <source>
        <dbReference type="ARBA" id="ARBA00022723"/>
    </source>
</evidence>
<keyword evidence="4" id="KW-0677">Repeat</keyword>
<comment type="caution">
    <text evidence="13">The sequence shown here is derived from an EMBL/GenBank/DDBJ whole genome shotgun (WGS) entry which is preliminary data.</text>
</comment>
<keyword evidence="3" id="KW-0479">Metal-binding</keyword>
<sequence>MPPSQPPARVSLPSIHEMLPEYLIGLPPRREQRGPPVNPLVSPTPAPPHASHRPRPPLEAPPPPPAPSSPRSQSDTSNSTRRGNGSDEERRHACQTCGKAFNRPSSLAIHVNTHTGAKPFECPFPGCGRRFNVNSNMRRHLRNHTSPSRPLNTASPYTYPLTTVPRALYPLATHPPCAPLGAAGPHHAYARASDSGSEDDELSDGERWEHEHELAVGVDRLRLRAYSASSTASSPRAPPSSPPHRPRACSCAQPGCRDCGRATVLHPSSQVYRSRHGG</sequence>
<dbReference type="SUPFAM" id="SSF57667">
    <property type="entry name" value="beta-beta-alpha zinc fingers"/>
    <property type="match status" value="1"/>
</dbReference>
<evidence type="ECO:0000256" key="1">
    <source>
        <dbReference type="ARBA" id="ARBA00004123"/>
    </source>
</evidence>
<keyword evidence="9" id="KW-0539">Nucleus</keyword>
<dbReference type="GO" id="GO:0008270">
    <property type="term" value="F:zinc ion binding"/>
    <property type="evidence" value="ECO:0007669"/>
    <property type="project" value="UniProtKB-KW"/>
</dbReference>
<evidence type="ECO:0000256" key="11">
    <source>
        <dbReference type="SAM" id="MobiDB-lite"/>
    </source>
</evidence>
<comment type="similarity">
    <text evidence="2">Belongs to the krueppel C2H2-type zinc-finger protein family.</text>
</comment>
<dbReference type="Gene3D" id="3.30.160.60">
    <property type="entry name" value="Classic Zinc Finger"/>
    <property type="match status" value="2"/>
</dbReference>
<feature type="compositionally biased region" description="Polar residues" evidence="11">
    <location>
        <begin position="73"/>
        <end position="83"/>
    </location>
</feature>
<evidence type="ECO:0000256" key="2">
    <source>
        <dbReference type="ARBA" id="ARBA00006991"/>
    </source>
</evidence>
<reference evidence="13 14" key="1">
    <citation type="submission" date="2021-08" db="EMBL/GenBank/DDBJ databases">
        <title>Draft Genome Sequence of Phanerochaete sordida strain YK-624.</title>
        <authorList>
            <person name="Mori T."/>
            <person name="Dohra H."/>
            <person name="Suzuki T."/>
            <person name="Kawagishi H."/>
            <person name="Hirai H."/>
        </authorList>
    </citation>
    <scope>NUCLEOTIDE SEQUENCE [LARGE SCALE GENOMIC DNA]</scope>
    <source>
        <strain evidence="13 14">YK-624</strain>
    </source>
</reference>
<dbReference type="EMBL" id="BPQB01000069">
    <property type="protein sequence ID" value="GJE97223.1"/>
    <property type="molecule type" value="Genomic_DNA"/>
</dbReference>
<feature type="region of interest" description="Disordered" evidence="11">
    <location>
        <begin position="23"/>
        <end position="93"/>
    </location>
</feature>
<evidence type="ECO:0000259" key="12">
    <source>
        <dbReference type="PROSITE" id="PS50157"/>
    </source>
</evidence>
<feature type="domain" description="C2H2-type" evidence="12">
    <location>
        <begin position="120"/>
        <end position="149"/>
    </location>
</feature>
<accession>A0A9P3GLN3</accession>
<protein>
    <submittedName>
        <fullName evidence="13">C2H2-type zinc finger protein</fullName>
    </submittedName>
</protein>
<dbReference type="GO" id="GO:0000785">
    <property type="term" value="C:chromatin"/>
    <property type="evidence" value="ECO:0007669"/>
    <property type="project" value="TreeGrafter"/>
</dbReference>
<gene>
    <name evidence="13" type="ORF">PsYK624_134360</name>
</gene>